<evidence type="ECO:0000313" key="4">
    <source>
        <dbReference type="Proteomes" id="UP000253872"/>
    </source>
</evidence>
<organism evidence="3 4">
    <name type="scientific">Haemophilus sputorum</name>
    <dbReference type="NCBI Taxonomy" id="1078480"/>
    <lineage>
        <taxon>Bacteria</taxon>
        <taxon>Pseudomonadati</taxon>
        <taxon>Pseudomonadota</taxon>
        <taxon>Gammaproteobacteria</taxon>
        <taxon>Pasteurellales</taxon>
        <taxon>Pasteurellaceae</taxon>
        <taxon>Haemophilus</taxon>
    </lineage>
</organism>
<sequence length="151" mass="17434">MIRIYLLVLAVLIVLSLAGYAVFLWLKYRAQKAMLADVMAEAKEKHEARLTRIKESVDVIARAMISKQCDLSEGVLRLKPLLDVLGHKLSQYPAMWALYNVIESHPILADRKALKRNERMKLDLEREAKEAELETEIINECQQLLVKMKEM</sequence>
<evidence type="ECO:0000259" key="2">
    <source>
        <dbReference type="Pfam" id="PF10675"/>
    </source>
</evidence>
<reference evidence="3 4" key="1">
    <citation type="submission" date="2018-05" db="EMBL/GenBank/DDBJ databases">
        <title>Draft Genome Sequences for a Diverse set of 7 Haemophilus Species.</title>
        <authorList>
            <person name="Nichols M."/>
            <person name="Topaz N."/>
            <person name="Wang X."/>
            <person name="Wang X."/>
            <person name="Boxrud D."/>
        </authorList>
    </citation>
    <scope>NUCLEOTIDE SEQUENCE [LARGE SCALE GENOMIC DNA]</scope>
    <source>
        <strain evidence="3 4">C2002001239</strain>
    </source>
</reference>
<keyword evidence="1" id="KW-0472">Membrane</keyword>
<dbReference type="AlphaFoldDB" id="A0A369YKW0"/>
<keyword evidence="1" id="KW-0812">Transmembrane</keyword>
<feature type="transmembrane region" description="Helical" evidence="1">
    <location>
        <begin position="6"/>
        <end position="26"/>
    </location>
</feature>
<accession>A0A369YKW0</accession>
<dbReference type="Pfam" id="PF10675">
    <property type="entry name" value="DUF2489"/>
    <property type="match status" value="1"/>
</dbReference>
<name>A0A369YKW0_9PAST</name>
<proteinExistence type="predicted"/>
<evidence type="ECO:0000313" key="3">
    <source>
        <dbReference type="EMBL" id="RDE73870.1"/>
    </source>
</evidence>
<keyword evidence="1" id="KW-1133">Transmembrane helix</keyword>
<dbReference type="RefSeq" id="WP_111401663.1">
    <property type="nucleotide sequence ID" value="NZ_QEPN01000001.1"/>
</dbReference>
<dbReference type="STRING" id="1035839.GCA_000238795_00668"/>
<comment type="caution">
    <text evidence="3">The sequence shown here is derived from an EMBL/GenBank/DDBJ whole genome shotgun (WGS) entry which is preliminary data.</text>
</comment>
<gene>
    <name evidence="3" type="ORF">DPV93_01555</name>
</gene>
<dbReference type="Proteomes" id="UP000253872">
    <property type="component" value="Unassembled WGS sequence"/>
</dbReference>
<evidence type="ECO:0000256" key="1">
    <source>
        <dbReference type="SAM" id="Phobius"/>
    </source>
</evidence>
<protein>
    <submittedName>
        <fullName evidence="3">DUF2489 domain-containing protein</fullName>
    </submittedName>
</protein>
<dbReference type="EMBL" id="QEPN01000001">
    <property type="protein sequence ID" value="RDE73870.1"/>
    <property type="molecule type" value="Genomic_DNA"/>
</dbReference>
<feature type="domain" description="DUF2489" evidence="2">
    <location>
        <begin position="15"/>
        <end position="144"/>
    </location>
</feature>
<dbReference type="InterPro" id="IPR019617">
    <property type="entry name" value="DUF2489"/>
</dbReference>